<keyword evidence="7" id="KW-1185">Reference proteome</keyword>
<dbReference type="HOGENOM" id="CLU_002338_2_1_6"/>
<name>I1XJZ3_METNJ</name>
<comment type="subcellular location">
    <subcellularLocation>
        <location evidence="1">Membrane</location>
        <topology evidence="1">Single-pass membrane protein</topology>
    </subcellularLocation>
</comment>
<dbReference type="Pfam" id="PF04357">
    <property type="entry name" value="TamB"/>
    <property type="match status" value="1"/>
</dbReference>
<keyword evidence="4" id="KW-0472">Membrane</keyword>
<evidence type="ECO:0000256" key="2">
    <source>
        <dbReference type="ARBA" id="ARBA00022692"/>
    </source>
</evidence>
<dbReference type="PANTHER" id="PTHR36985">
    <property type="entry name" value="TRANSLOCATION AND ASSEMBLY MODULE SUBUNIT TAMB"/>
    <property type="match status" value="1"/>
</dbReference>
<accession>I1XJZ3</accession>
<protein>
    <submittedName>
        <fullName evidence="6">Exported protein</fullName>
    </submittedName>
</protein>
<dbReference type="PATRIC" id="fig|754476.3.peg.1873"/>
<reference evidence="6 7" key="2">
    <citation type="journal article" date="2013" name="Int. J. Syst. Evol. Microbiol.">
        <title>Methylophaga nitratireducenticrescens sp. nov. and Methylophaga frappieri sp. nov., isolated from the biofilm of the methanol-fed denitrification system treating the seawater at the Montreal Biodome.</title>
        <authorList>
            <person name="Villeneuve C."/>
            <person name="Martineau C."/>
            <person name="Mauffrey F."/>
            <person name="Villemur R."/>
        </authorList>
    </citation>
    <scope>NUCLEOTIDE SEQUENCE [LARGE SCALE GENOMIC DNA]</scope>
    <source>
        <strain evidence="6 7">JAM1</strain>
    </source>
</reference>
<evidence type="ECO:0000256" key="1">
    <source>
        <dbReference type="ARBA" id="ARBA00004167"/>
    </source>
</evidence>
<evidence type="ECO:0000313" key="6">
    <source>
        <dbReference type="EMBL" id="AFI84712.1"/>
    </source>
</evidence>
<organism evidence="6 7">
    <name type="scientific">Methylophaga nitratireducenticrescens</name>
    <dbReference type="NCBI Taxonomy" id="754476"/>
    <lineage>
        <taxon>Bacteria</taxon>
        <taxon>Pseudomonadati</taxon>
        <taxon>Pseudomonadota</taxon>
        <taxon>Gammaproteobacteria</taxon>
        <taxon>Thiotrichales</taxon>
        <taxon>Piscirickettsiaceae</taxon>
        <taxon>Methylophaga</taxon>
    </lineage>
</organism>
<proteinExistence type="predicted"/>
<keyword evidence="3" id="KW-1133">Transmembrane helix</keyword>
<keyword evidence="2" id="KW-0812">Transmembrane</keyword>
<evidence type="ECO:0000256" key="3">
    <source>
        <dbReference type="ARBA" id="ARBA00022989"/>
    </source>
</evidence>
<dbReference type="Proteomes" id="UP000009144">
    <property type="component" value="Chromosome"/>
</dbReference>
<dbReference type="GO" id="GO:0009306">
    <property type="term" value="P:protein secretion"/>
    <property type="evidence" value="ECO:0007669"/>
    <property type="project" value="InterPro"/>
</dbReference>
<gene>
    <name evidence="6" type="ordered locus">Q7A_1895</name>
</gene>
<sequence length="1339" mass="145427">MLLVVPAAMYWLLMTKSGFNTALNFTQQSLPALSIDEASGRLYDGIYLQGVSYEPEEGDAFYIKSIDARWQLWSLLSSRLIINQLHIDRLQIKQKDGLDEEVTADEDFTVPDISLPLAIHLRSFRITHAERLSPQGDITPLFDRFDTSLRVNYDRLILSSLRLNRDVLAFTLLGDVNLSSPHATNLNYGARLNDPELGLISATGTITGDLQQMTLRQQLGEPFASEQTLMVRNILDDLDWRLTAESGMLPLSRILNNEIGDLTALNLNAKGTLDSAKAELDFQLQGSETLNPPVAASLSVNSNDLQSWRVDLMTAISQNSFAELHGNIFIAEDPMESVFSIDGSWSELQWPWQTDAELLVGKASGEFSVDGTLQDYRLILSSSLQAMEQEWNITSYLLGDMHKASISSLEIKSALGQLDVSGDLSWQPELAYQLGGEWKNLQLPASLTGVPVESYIGQFKLDGEKQLFNLTVDSDFIVDEIPLILNLVATSPETGITDVRADTKIADGGAGFSGRINWKEKLAVDGKLTLRQLDPAAFAAEWPGLISGQVQVTFQDKGENEFHASVQELHLNGLLRDRNFSLDSNLQAVNTDIDIENLQLNLGDSQLSLNGKVEKQLDLSWSLSSPNLQDFHPELFGTLSGKGQLYGELAKLKLNANLDGSAIRWADELTVGSISADAQVDLTDNQQSKLNIQSTAITIAQQNIDSIDLSLNGKLDQHQLALEIQSEIGTLSSLLQGSLDKDDQWSGQLQSMTVTNDIAGDWQLREPGAIQLSAGKQIVSQHCWQSSEQAQLCLQGENTADGAQTLIEINQLSVATFKPLIENYAALSGEISGNLQLAMQTGGDITGTGNLSLNDGILKLQSEGISQQQPIAFNAVDLRYQLTAEESMVAITIEPDIAGVEPIEARLQTAPIKTVMVAPMDTPVTLQLQNSIEDLASLNLETLAFDELAGKLELHVDMEGTFNQPELTTAISLRDGQIFLVDMGITLTEINADINGDPLSGLKILLQAQSAEGQLEVAGDFTMTDSDWLLDATIKGDKLELMNLPEAYVIASPDLTLRITPETAKIGGKVTIPTADLAPMDFNTTVSASPDVVVVGQDTTEEKMRLATDVDVTVELGENVLIRALGFNGRLAGDLRIYGEAGELLLGDGEITVHDGIYAAYGRELKINNGKVRFAGTAIDNPDLDIKAVRTGTDYEAGIHITGPANNPQATLFSNPSMSQEDVLSYIVLGRPLGQASAADAAMLASAATNLGISNGNAVSEKIASTFGLDTVEFTGESPDNAAVQIGKYLSPKLYLGYGIGIFEPVSTVQLRYTLSKIWTLQAESGTQSGVDLLYIYER</sequence>
<evidence type="ECO:0000259" key="5">
    <source>
        <dbReference type="Pfam" id="PF04357"/>
    </source>
</evidence>
<dbReference type="STRING" id="754476.Q7A_1895"/>
<evidence type="ECO:0000313" key="7">
    <source>
        <dbReference type="Proteomes" id="UP000009144"/>
    </source>
</evidence>
<dbReference type="eggNOG" id="COG2911">
    <property type="taxonomic scope" value="Bacteria"/>
</dbReference>
<evidence type="ECO:0000256" key="4">
    <source>
        <dbReference type="ARBA" id="ARBA00023136"/>
    </source>
</evidence>
<dbReference type="GO" id="GO:0097347">
    <property type="term" value="C:TAM protein secretion complex"/>
    <property type="evidence" value="ECO:0007669"/>
    <property type="project" value="TreeGrafter"/>
</dbReference>
<reference evidence="6 7" key="1">
    <citation type="journal article" date="2012" name="J. Bacteriol.">
        <title>Complete genome sequences of Methylophaga sp. strain JAM1 and Methylophaga sp. strain JAM7.</title>
        <authorList>
            <person name="Villeneuve C."/>
            <person name="Martineau C."/>
            <person name="Mauffrey F."/>
            <person name="Villemur R."/>
        </authorList>
    </citation>
    <scope>NUCLEOTIDE SEQUENCE [LARGE SCALE GENOMIC DNA]</scope>
    <source>
        <strain evidence="6 7">JAM1</strain>
    </source>
</reference>
<dbReference type="KEGG" id="mej:Q7A_1895"/>
<dbReference type="EMBL" id="CP003390">
    <property type="protein sequence ID" value="AFI84712.1"/>
    <property type="molecule type" value="Genomic_DNA"/>
</dbReference>
<dbReference type="InterPro" id="IPR007452">
    <property type="entry name" value="TamB_C"/>
</dbReference>
<dbReference type="GO" id="GO:0005886">
    <property type="term" value="C:plasma membrane"/>
    <property type="evidence" value="ECO:0007669"/>
    <property type="project" value="InterPro"/>
</dbReference>
<dbReference type="PANTHER" id="PTHR36985:SF1">
    <property type="entry name" value="TRANSLOCATION AND ASSEMBLY MODULE SUBUNIT TAMB"/>
    <property type="match status" value="1"/>
</dbReference>
<feature type="domain" description="Translocation and assembly module TamB C-terminal" evidence="5">
    <location>
        <begin position="1007"/>
        <end position="1338"/>
    </location>
</feature>